<dbReference type="GO" id="GO:0004523">
    <property type="term" value="F:RNA-DNA hybrid ribonuclease activity"/>
    <property type="evidence" value="ECO:0007669"/>
    <property type="project" value="InterPro"/>
</dbReference>
<dbReference type="AlphaFoldDB" id="L7ISP7"/>
<sequence>MGLYPIPRTRGGAEGQGFSVRIRWCPGLEGIEGNEKADRLTDEGAKGPADTDLRTQGATVSGIRSELRKATREASARCWQARKSYADRTRGLPKLPRPHQITWSIAQTVSNYGKSGPTARLSGQTRRPDQTRVPIQDIGESAAFREFAAITGHFTLPPR</sequence>
<organism>
    <name type="scientific">Pyricularia oryzae (strain P131)</name>
    <name type="common">Rice blast fungus</name>
    <name type="synonym">Magnaporthe oryzae</name>
    <dbReference type="NCBI Taxonomy" id="1143193"/>
    <lineage>
        <taxon>Eukaryota</taxon>
        <taxon>Fungi</taxon>
        <taxon>Dikarya</taxon>
        <taxon>Ascomycota</taxon>
        <taxon>Pezizomycotina</taxon>
        <taxon>Sordariomycetes</taxon>
        <taxon>Sordariomycetidae</taxon>
        <taxon>Magnaporthales</taxon>
        <taxon>Pyriculariaceae</taxon>
        <taxon>Pyricularia</taxon>
    </lineage>
</organism>
<feature type="domain" description="RNase H type-1" evidence="2">
    <location>
        <begin position="1"/>
        <end position="46"/>
    </location>
</feature>
<dbReference type="EMBL" id="JH794614">
    <property type="protein sequence ID" value="ELQ58340.1"/>
    <property type="molecule type" value="Genomic_DNA"/>
</dbReference>
<accession>L7ISP7</accession>
<proteinExistence type="predicted"/>
<feature type="compositionally biased region" description="Basic and acidic residues" evidence="1">
    <location>
        <begin position="35"/>
        <end position="53"/>
    </location>
</feature>
<evidence type="ECO:0000313" key="3">
    <source>
        <dbReference type="EMBL" id="ELQ58340.1"/>
    </source>
</evidence>
<dbReference type="PROSITE" id="PS50879">
    <property type="entry name" value="RNASE_H_1"/>
    <property type="match status" value="1"/>
</dbReference>
<gene>
    <name evidence="3" type="ORF">OOW_P131scaffold01651g1</name>
</gene>
<evidence type="ECO:0000256" key="1">
    <source>
        <dbReference type="SAM" id="MobiDB-lite"/>
    </source>
</evidence>
<dbReference type="InterPro" id="IPR036397">
    <property type="entry name" value="RNaseH_sf"/>
</dbReference>
<evidence type="ECO:0000259" key="2">
    <source>
        <dbReference type="PROSITE" id="PS50879"/>
    </source>
</evidence>
<dbReference type="InterPro" id="IPR002156">
    <property type="entry name" value="RNaseH_domain"/>
</dbReference>
<dbReference type="Gene3D" id="3.30.420.10">
    <property type="entry name" value="Ribonuclease H-like superfamily/Ribonuclease H"/>
    <property type="match status" value="1"/>
</dbReference>
<name>L7ISP7_PYRO1</name>
<feature type="region of interest" description="Disordered" evidence="1">
    <location>
        <begin position="35"/>
        <end position="54"/>
    </location>
</feature>
<reference evidence="3" key="1">
    <citation type="journal article" date="2012" name="PLoS Genet.">
        <title>Comparative analysis of the genomes of two field isolates of the rice blast fungus Magnaporthe oryzae.</title>
        <authorList>
            <person name="Xue M."/>
            <person name="Yang J."/>
            <person name="Li Z."/>
            <person name="Hu S."/>
            <person name="Yao N."/>
            <person name="Dean R.A."/>
            <person name="Zhao W."/>
            <person name="Shen M."/>
            <person name="Zhang H."/>
            <person name="Li C."/>
            <person name="Liu L."/>
            <person name="Cao L."/>
            <person name="Xu X."/>
            <person name="Xing Y."/>
            <person name="Hsiang T."/>
            <person name="Zhang Z."/>
            <person name="Xu J.R."/>
            <person name="Peng Y.L."/>
        </authorList>
    </citation>
    <scope>NUCLEOTIDE SEQUENCE [LARGE SCALE GENOMIC DNA]</scope>
    <source>
        <strain evidence="3">P131</strain>
    </source>
</reference>
<dbReference type="GO" id="GO:0003676">
    <property type="term" value="F:nucleic acid binding"/>
    <property type="evidence" value="ECO:0007669"/>
    <property type="project" value="InterPro"/>
</dbReference>
<protein>
    <recommendedName>
        <fullName evidence="2">RNase H type-1 domain-containing protein</fullName>
    </recommendedName>
</protein>